<feature type="transmembrane region" description="Helical" evidence="16">
    <location>
        <begin position="46"/>
        <end position="65"/>
    </location>
</feature>
<feature type="transmembrane region" description="Helical" evidence="16">
    <location>
        <begin position="1347"/>
        <end position="1368"/>
    </location>
</feature>
<evidence type="ECO:0000256" key="11">
    <source>
        <dbReference type="ARBA" id="ARBA00023128"/>
    </source>
</evidence>
<reference evidence="18" key="1">
    <citation type="submission" date="2023-06" db="EMBL/GenBank/DDBJ databases">
        <title>Genomic analysis of the entomopathogenic nematode Steinernema hermaphroditum.</title>
        <authorList>
            <person name="Schwarz E.M."/>
            <person name="Heppert J.K."/>
            <person name="Baniya A."/>
            <person name="Schwartz H.T."/>
            <person name="Tan C.-H."/>
            <person name="Antoshechkin I."/>
            <person name="Sternberg P.W."/>
            <person name="Goodrich-Blair H."/>
            <person name="Dillman A.R."/>
        </authorList>
    </citation>
    <scope>NUCLEOTIDE SEQUENCE</scope>
    <source>
        <strain evidence="18">PS9179</strain>
        <tissue evidence="18">Whole animal</tissue>
    </source>
</reference>
<keyword evidence="10 13" id="KW-0411">Iron-sulfur</keyword>
<accession>A0AA39M8L0</accession>
<evidence type="ECO:0000256" key="14">
    <source>
        <dbReference type="SAM" id="Coils"/>
    </source>
</evidence>
<feature type="binding site" evidence="13">
    <location>
        <position position="459"/>
    </location>
    <ligand>
        <name>[2Fe-2S] cluster</name>
        <dbReference type="ChEBI" id="CHEBI:190135"/>
    </ligand>
</feature>
<dbReference type="GO" id="GO:0009055">
    <property type="term" value="F:electron transfer activity"/>
    <property type="evidence" value="ECO:0007669"/>
    <property type="project" value="UniProtKB-UniRule"/>
</dbReference>
<dbReference type="PANTHER" id="PTHR13273">
    <property type="entry name" value="ANAMORSIN"/>
    <property type="match status" value="1"/>
</dbReference>
<evidence type="ECO:0000256" key="7">
    <source>
        <dbReference type="ARBA" id="ARBA00022723"/>
    </source>
</evidence>
<feature type="binding site" evidence="13">
    <location>
        <position position="464"/>
    </location>
    <ligand>
        <name>[2Fe-2S] cluster</name>
        <dbReference type="ChEBI" id="CHEBI:190135"/>
    </ligand>
</feature>
<evidence type="ECO:0000256" key="16">
    <source>
        <dbReference type="SAM" id="Phobius"/>
    </source>
</evidence>
<feature type="transmembrane region" description="Helical" evidence="16">
    <location>
        <begin position="1073"/>
        <end position="1097"/>
    </location>
</feature>
<keyword evidence="13" id="KW-0001">2Fe-2S</keyword>
<dbReference type="GO" id="GO:0016226">
    <property type="term" value="P:iron-sulfur cluster assembly"/>
    <property type="evidence" value="ECO:0007669"/>
    <property type="project" value="UniProtKB-UniRule"/>
</dbReference>
<dbReference type="HAMAP" id="MF_03115">
    <property type="entry name" value="Anamorsin"/>
    <property type="match status" value="1"/>
</dbReference>
<dbReference type="InterPro" id="IPR046408">
    <property type="entry name" value="CIAPIN1"/>
</dbReference>
<gene>
    <name evidence="18" type="ORF">QR680_009289</name>
</gene>
<feature type="coiled-coil region" evidence="14">
    <location>
        <begin position="72"/>
        <end position="210"/>
    </location>
</feature>
<feature type="binding site" evidence="13">
    <location>
        <position position="483"/>
    </location>
    <ligand>
        <name>[4Fe-4S] cluster</name>
        <dbReference type="ChEBI" id="CHEBI:49883"/>
    </ligand>
</feature>
<protein>
    <recommendedName>
        <fullName evidence="13">Anamorsin homolog</fullName>
    </recommendedName>
    <alternativeName>
        <fullName evidence="13">Fe-S cluster assembly protein DRE2 homolog</fullName>
    </alternativeName>
</protein>
<keyword evidence="12 16" id="KW-0472">Membrane</keyword>
<dbReference type="GO" id="GO:0051537">
    <property type="term" value="F:2 iron, 2 sulfur cluster binding"/>
    <property type="evidence" value="ECO:0007669"/>
    <property type="project" value="UniProtKB-UniRule"/>
</dbReference>
<evidence type="ECO:0000256" key="9">
    <source>
        <dbReference type="ARBA" id="ARBA00023004"/>
    </source>
</evidence>
<keyword evidence="9 13" id="KW-0408">Iron</keyword>
<dbReference type="InterPro" id="IPR007785">
    <property type="entry name" value="Anamorsin"/>
</dbReference>
<comment type="domain">
    <text evidence="13">The C-terminal domain binds 2 Fe-S clusters but is otherwise mostly in an intrinsically disordered conformation.</text>
</comment>
<comment type="subunit">
    <text evidence="13">Monomer.</text>
</comment>
<feature type="binding site" evidence="13">
    <location>
        <position position="486"/>
    </location>
    <ligand>
        <name>[4Fe-4S] cluster</name>
        <dbReference type="ChEBI" id="CHEBI:49883"/>
    </ligand>
</feature>
<feature type="transmembrane region" description="Helical" evidence="16">
    <location>
        <begin position="1261"/>
        <end position="1282"/>
    </location>
</feature>
<keyword evidence="8 16" id="KW-1133">Transmembrane helix</keyword>
<feature type="region of interest" description="Disordered" evidence="15">
    <location>
        <begin position="256"/>
        <end position="312"/>
    </location>
</feature>
<dbReference type="PROSITE" id="PS50262">
    <property type="entry name" value="G_PROTEIN_RECEP_F1_2"/>
    <property type="match status" value="1"/>
</dbReference>
<feature type="binding site" evidence="13">
    <location>
        <position position="497"/>
    </location>
    <ligand>
        <name>[4Fe-4S] cluster</name>
        <dbReference type="ChEBI" id="CHEBI:49883"/>
    </ligand>
</feature>
<comment type="function">
    <text evidence="13">Component of the cytosolic iron-sulfur (Fe-S) protein assembly (CIA) machinery. Required for the maturation of extramitochondrial Fe-S proteins. Part of an electron transfer chain functioning in an early step of cytosolic Fe-S biogenesis, facilitating the de novo assembly of a [4Fe-4S] cluster on the cytosolic Fe-S scaffold complex. Electrons are transferred from NADPH via a FAD- and FMN-containing diflavin oxidoreductase. Together with the diflavin oxidoreductase, also required for the assembly of the diferric tyrosyl radical cofactor of ribonucleotide reductase (RNR), probably by providing electrons for reduction during radical cofactor maturation in the catalytic small subunit.</text>
</comment>
<dbReference type="EMBL" id="JAUCMV010000001">
    <property type="protein sequence ID" value="KAK0425611.1"/>
    <property type="molecule type" value="Genomic_DNA"/>
</dbReference>
<evidence type="ECO:0000256" key="12">
    <source>
        <dbReference type="ARBA" id="ARBA00023136"/>
    </source>
</evidence>
<keyword evidence="7 13" id="KW-0479">Metal-binding</keyword>
<feature type="region of interest" description="Disordered" evidence="15">
    <location>
        <begin position="1399"/>
        <end position="1431"/>
    </location>
</feature>
<evidence type="ECO:0000256" key="3">
    <source>
        <dbReference type="ARBA" id="ARBA00008169"/>
    </source>
</evidence>
<dbReference type="GO" id="GO:0046872">
    <property type="term" value="F:metal ion binding"/>
    <property type="evidence" value="ECO:0007669"/>
    <property type="project" value="UniProtKB-KW"/>
</dbReference>
<comment type="caution">
    <text evidence="18">The sequence shown here is derived from an EMBL/GenBank/DDBJ whole genome shotgun (WGS) entry which is preliminary data.</text>
</comment>
<feature type="short sequence motif" description="Cx2C motif 2" evidence="13">
    <location>
        <begin position="494"/>
        <end position="497"/>
    </location>
</feature>
<evidence type="ECO:0000256" key="5">
    <source>
        <dbReference type="ARBA" id="ARBA00022490"/>
    </source>
</evidence>
<evidence type="ECO:0000256" key="2">
    <source>
        <dbReference type="ARBA" id="ARBA00004370"/>
    </source>
</evidence>
<dbReference type="InterPro" id="IPR017452">
    <property type="entry name" value="GPCR_Rhodpsn_7TM"/>
</dbReference>
<dbReference type="GO" id="GO:0016020">
    <property type="term" value="C:membrane"/>
    <property type="evidence" value="ECO:0007669"/>
    <property type="project" value="UniProtKB-SubCell"/>
</dbReference>
<evidence type="ECO:0000259" key="17">
    <source>
        <dbReference type="PROSITE" id="PS50262"/>
    </source>
</evidence>
<evidence type="ECO:0000256" key="8">
    <source>
        <dbReference type="ARBA" id="ARBA00022989"/>
    </source>
</evidence>
<comment type="domain">
    <text evidence="13">The twin Cx2C motifs are involved in the recognition by the mitochondrial MIA40-ERV1 disulfide relay system. The formation of 2 disulfide bonds in the Cx2C motifs through dithiol/disulfide exchange reactions effectively traps the protein in the mitochondrial intermembrane space.</text>
</comment>
<feature type="compositionally biased region" description="Low complexity" evidence="15">
    <location>
        <begin position="639"/>
        <end position="657"/>
    </location>
</feature>
<keyword evidence="19" id="KW-1185">Reference proteome</keyword>
<comment type="cofactor">
    <cofactor evidence="1 13">
        <name>[4Fe-4S] cluster</name>
        <dbReference type="ChEBI" id="CHEBI:49883"/>
    </cofactor>
</comment>
<feature type="domain" description="G-protein coupled receptors family 1 profile" evidence="17">
    <location>
        <begin position="1051"/>
        <end position="1366"/>
    </location>
</feature>
<comment type="subcellular location">
    <subcellularLocation>
        <location evidence="13">Cytoplasm</location>
    </subcellularLocation>
    <subcellularLocation>
        <location evidence="13">Mitochondrion intermembrane space</location>
    </subcellularLocation>
    <subcellularLocation>
        <location evidence="2">Membrane</location>
    </subcellularLocation>
</comment>
<evidence type="ECO:0000256" key="15">
    <source>
        <dbReference type="SAM" id="MobiDB-lite"/>
    </source>
</evidence>
<dbReference type="Gene3D" id="1.20.1070.10">
    <property type="entry name" value="Rhodopsin 7-helix transmembrane proteins"/>
    <property type="match status" value="1"/>
</dbReference>
<feature type="compositionally biased region" description="Acidic residues" evidence="15">
    <location>
        <begin position="616"/>
        <end position="629"/>
    </location>
</feature>
<keyword evidence="11 13" id="KW-0496">Mitochondrion</keyword>
<feature type="transmembrane region" description="Helical" evidence="16">
    <location>
        <begin position="1043"/>
        <end position="1061"/>
    </location>
</feature>
<organism evidence="18 19">
    <name type="scientific">Steinernema hermaphroditum</name>
    <dbReference type="NCBI Taxonomy" id="289476"/>
    <lineage>
        <taxon>Eukaryota</taxon>
        <taxon>Metazoa</taxon>
        <taxon>Ecdysozoa</taxon>
        <taxon>Nematoda</taxon>
        <taxon>Chromadorea</taxon>
        <taxon>Rhabditida</taxon>
        <taxon>Tylenchina</taxon>
        <taxon>Panagrolaimomorpha</taxon>
        <taxon>Strongyloidoidea</taxon>
        <taxon>Steinernematidae</taxon>
        <taxon>Steinernema</taxon>
    </lineage>
</organism>
<keyword evidence="6 16" id="KW-0812">Transmembrane</keyword>
<feature type="short sequence motif" description="Cx2C motif 1" evidence="13">
    <location>
        <begin position="483"/>
        <end position="486"/>
    </location>
</feature>
<keyword evidence="5 13" id="KW-0963">Cytoplasm</keyword>
<comment type="cofactor">
    <cofactor evidence="13">
        <name>[2Fe-2S] cluster</name>
        <dbReference type="ChEBI" id="CHEBI:190135"/>
    </cofactor>
</comment>
<dbReference type="GO" id="GO:0005758">
    <property type="term" value="C:mitochondrial intermembrane space"/>
    <property type="evidence" value="ECO:0007669"/>
    <property type="project" value="UniProtKB-SubCell"/>
</dbReference>
<evidence type="ECO:0000256" key="1">
    <source>
        <dbReference type="ARBA" id="ARBA00001966"/>
    </source>
</evidence>
<keyword evidence="14" id="KW-0175">Coiled coil</keyword>
<dbReference type="GO" id="GO:0051539">
    <property type="term" value="F:4 iron, 4 sulfur cluster binding"/>
    <property type="evidence" value="ECO:0007669"/>
    <property type="project" value="UniProtKB-KW"/>
</dbReference>
<feature type="transmembrane region" description="Helical" evidence="16">
    <location>
        <begin position="1151"/>
        <end position="1169"/>
    </location>
</feature>
<dbReference type="Pfam" id="PF05093">
    <property type="entry name" value="CIAPIN1"/>
    <property type="match status" value="1"/>
</dbReference>
<feature type="binding site" evidence="13">
    <location>
        <position position="462"/>
    </location>
    <ligand>
        <name>[2Fe-2S] cluster</name>
        <dbReference type="ChEBI" id="CHEBI:190135"/>
    </ligand>
</feature>
<evidence type="ECO:0000256" key="4">
    <source>
        <dbReference type="ARBA" id="ARBA00022485"/>
    </source>
</evidence>
<comment type="similarity">
    <text evidence="3 13">Belongs to the anamorsin family.</text>
</comment>
<feature type="region of interest" description="Disordered" evidence="15">
    <location>
        <begin position="614"/>
        <end position="671"/>
    </location>
</feature>
<feature type="binding site" evidence="13">
    <location>
        <position position="494"/>
    </location>
    <ligand>
        <name>[4Fe-4S] cluster</name>
        <dbReference type="ChEBI" id="CHEBI:49883"/>
    </ligand>
</feature>
<keyword evidence="4 13" id="KW-0004">4Fe-4S</keyword>
<feature type="binding site" evidence="13">
    <location>
        <position position="445"/>
    </location>
    <ligand>
        <name>[2Fe-2S] cluster</name>
        <dbReference type="ChEBI" id="CHEBI:190135"/>
    </ligand>
</feature>
<feature type="compositionally biased region" description="Low complexity" evidence="15">
    <location>
        <begin position="1412"/>
        <end position="1427"/>
    </location>
</feature>
<feature type="transmembrane region" description="Helical" evidence="16">
    <location>
        <begin position="1311"/>
        <end position="1335"/>
    </location>
</feature>
<feature type="region of interest" description="Fe-S binding site B" evidence="13">
    <location>
        <begin position="483"/>
        <end position="497"/>
    </location>
</feature>
<proteinExistence type="inferred from homology"/>
<comment type="caution">
    <text evidence="13">Lacks conserved residue(s) required for the propagation of feature annotation.</text>
</comment>
<evidence type="ECO:0000256" key="6">
    <source>
        <dbReference type="ARBA" id="ARBA00022692"/>
    </source>
</evidence>
<name>A0AA39M8L0_9BILA</name>
<feature type="transmembrane region" description="Helical" evidence="16">
    <location>
        <begin position="1181"/>
        <end position="1203"/>
    </location>
</feature>
<dbReference type="Proteomes" id="UP001175271">
    <property type="component" value="Unassembled WGS sequence"/>
</dbReference>
<evidence type="ECO:0000256" key="13">
    <source>
        <dbReference type="HAMAP-Rule" id="MF_03115"/>
    </source>
</evidence>
<evidence type="ECO:0000256" key="10">
    <source>
        <dbReference type="ARBA" id="ARBA00023014"/>
    </source>
</evidence>
<comment type="domain">
    <text evidence="13">The N-terminal domain has structural similarity with S-adenosyl-L-methionine-dependent methyltransferases, but does not bind S-adenosyl-L-methionine. It is required for correct assembly of the 2 Fe-S clusters.</text>
</comment>
<evidence type="ECO:0000313" key="18">
    <source>
        <dbReference type="EMBL" id="KAK0425611.1"/>
    </source>
</evidence>
<sequence>MKTEKSVKLAFSDYEDDDPHMYAGNSGQRRGLLRPHHSSGPVMRNLPLFTFLAGLVFFFYVFYIYQAQSNELSILRDQHDVSQKQLKKINKELIDANVRLEELSGSGKTCSSELEEVKSKAEECKTQLRSEKLKADGLRSEVNNKESSNAAAELKAKDCSAKVDNLEASVKEYELNVSKLNETLISCKQAVSLQEEEIRLMKDNNKLKDEINGKTTTGKVSVDRKVAVANADVVTAPRNEVSNSVALAPIRKAGDVVQEGETDGERQLVRPEGPGARVQMEEEESRRVANDKPLAQSNGAEDIGESQAKPADNKISDVAAIDMPNMANREVQLDSVEKLQLWLDDAFKTLAPDAPIRLTINNAEASAVERSVKMAGFTSVGVAADGGAVVVTAKRVPFAAGATVALKLPAKKTWNVADDGLIDEDSLLHEDDFKKPSAGDLKVGCGDEPVDGTKKKRACKNCTCGLAEQEAQGIADVGPKSSCGNCSLGDAFRCSTCPYLGTPPFKPGAMEEPSSLSNASTSGMPWFLKELPSRNPANFKYFGSTAQAVHTVPSVVRSSPLSQDERRIVCDRTPLLLSKLRKDTMARKAEIAARKKPGLEGIKMQRFWEAASIDSANDDEEVMEEDGVAEMESQGTTQGADDSSGAAGESAISGGIAPATLTPPPPKRFRRVNHESVDAPWQHRPSAAPMTPPTPLLVAVLLAAALPSEGVSETLRWMPPFGNAEHLRTLCTDHNHQLVVKGREPGFLHGLFRHDILCWGEHQQRHKYSGLVWLMKALGFCDINRVVSWRQRGVEFHRNFQRDILRSAFALVCRRTDDIGRFRLGRHAAVFRIMFEQHNEDRNHICERVIAVYMDLYNRCHVAQSPGRLRLIDKICSGRSAVHLIKMRAFFRRFSRPCDSFDDFFRGNELAERHLGRALANDTVFMNMLSSNLITAVSSDSQLPHLVLKTRLLLQHFSLAAIKLKRQIDGAVKCELRNDAELLLYGDGDEEDAANLTASENAPFGDSAEERCTHAESVLYDLPDAAAYRLMGEQALLGVRVELLLLTVVVGNTAFLSILLVQTRGHLSTATVLFVFNILFSNALFIASFACLFSDLLDDAPYGSLSEEHVSGSTAPALVVAETLQTHLFAETEFLKHLAQETLFSLSQNGSLLGLIHLLVLVLVVINRSMSGKAIRLSRRYVVSVFGLVWLFLIASHLIFSALQFSAISNLDALFSRLALGRRSIACSVEVASDYEEIGALCDSVAPFHRFGVYLLRGHTLFTLLFLPASMAIFTVTLAYHWKVRREHDFLTSGLREHSPHQRRETLFHTLLLSIGAFFVSVIGQTFVEIAVFWVSDRSDVADLARFYQMARIAAFADPVFNPVLVAVRTPALRRKMRCCICTAWSMATFLCWPWQRRGDTKGHKRKKAARRASSTTATADTGSSARPNGSDSEVTLKMLCTRQVTRSSLFRRSCDSATYNSVV</sequence>
<evidence type="ECO:0000313" key="19">
    <source>
        <dbReference type="Proteomes" id="UP001175271"/>
    </source>
</evidence>
<dbReference type="PANTHER" id="PTHR13273:SF14">
    <property type="entry name" value="ANAMORSIN"/>
    <property type="match status" value="1"/>
</dbReference>